<reference evidence="3" key="1">
    <citation type="submission" date="2013-10" db="EMBL/GenBank/DDBJ databases">
        <title>Genome sequencing of Onchocerca volvulus.</title>
        <authorList>
            <person name="Cotton J."/>
            <person name="Tsai J."/>
            <person name="Stanley E."/>
            <person name="Tracey A."/>
            <person name="Holroyd N."/>
            <person name="Lustigman S."/>
            <person name="Berriman M."/>
        </authorList>
    </citation>
    <scope>NUCLEOTIDE SEQUENCE</scope>
</reference>
<sequence length="154" mass="17701">MAVVRPSIWCISKVPILKWLQMVCSLVVIIFISDGRYQWFTYTMILFICIVLIVCTFLTLVVLCVGIKNTYNIEIIFNLIAFSLCLLAGSLLTYDLIQMVSGNFAHHQYLPPIYIGRDSWKNRIAVCTVFLLLKTLFYQASFVLTKQKGRGFDQ</sequence>
<name>A0A8R1Y3V4_ONCVO</name>
<keyword evidence="1" id="KW-0472">Membrane</keyword>
<feature type="transmembrane region" description="Helical" evidence="1">
    <location>
        <begin position="123"/>
        <end position="144"/>
    </location>
</feature>
<dbReference type="EnsemblMetazoa" id="OVOC8112.1">
    <property type="protein sequence ID" value="OVOC8112.1"/>
    <property type="gene ID" value="WBGene00244921"/>
</dbReference>
<feature type="transmembrane region" description="Helical" evidence="1">
    <location>
        <begin position="39"/>
        <end position="63"/>
    </location>
</feature>
<feature type="transmembrane region" description="Helical" evidence="1">
    <location>
        <begin position="75"/>
        <end position="94"/>
    </location>
</feature>
<organism evidence="2 3">
    <name type="scientific">Onchocerca volvulus</name>
    <dbReference type="NCBI Taxonomy" id="6282"/>
    <lineage>
        <taxon>Eukaryota</taxon>
        <taxon>Metazoa</taxon>
        <taxon>Ecdysozoa</taxon>
        <taxon>Nematoda</taxon>
        <taxon>Chromadorea</taxon>
        <taxon>Rhabditida</taxon>
        <taxon>Spirurina</taxon>
        <taxon>Spiruromorpha</taxon>
        <taxon>Filarioidea</taxon>
        <taxon>Onchocercidae</taxon>
        <taxon>Onchocerca</taxon>
    </lineage>
</organism>
<keyword evidence="1" id="KW-1133">Transmembrane helix</keyword>
<proteinExistence type="predicted"/>
<keyword evidence="1" id="KW-0812">Transmembrane</keyword>
<feature type="transmembrane region" description="Helical" evidence="1">
    <location>
        <begin position="16"/>
        <end position="33"/>
    </location>
</feature>
<evidence type="ECO:0000313" key="3">
    <source>
        <dbReference type="Proteomes" id="UP000024404"/>
    </source>
</evidence>
<reference evidence="2" key="2">
    <citation type="submission" date="2022-06" db="UniProtKB">
        <authorList>
            <consortium name="EnsemblMetazoa"/>
        </authorList>
    </citation>
    <scope>IDENTIFICATION</scope>
</reference>
<evidence type="ECO:0000256" key="1">
    <source>
        <dbReference type="SAM" id="Phobius"/>
    </source>
</evidence>
<accession>A0A8R1Y3V4</accession>
<protein>
    <recommendedName>
        <fullName evidence="4">MARVEL domain-containing protein</fullName>
    </recommendedName>
</protein>
<dbReference type="Proteomes" id="UP000024404">
    <property type="component" value="Unassembled WGS sequence"/>
</dbReference>
<keyword evidence="3" id="KW-1185">Reference proteome</keyword>
<dbReference type="EMBL" id="CMVM020000246">
    <property type="status" value="NOT_ANNOTATED_CDS"/>
    <property type="molecule type" value="Genomic_DNA"/>
</dbReference>
<dbReference type="AlphaFoldDB" id="A0A8R1Y3V4"/>
<evidence type="ECO:0000313" key="2">
    <source>
        <dbReference type="EnsemblMetazoa" id="OVOC8112.1"/>
    </source>
</evidence>
<dbReference type="OMA" id="ICHFIVI"/>
<evidence type="ECO:0008006" key="4">
    <source>
        <dbReference type="Google" id="ProtNLM"/>
    </source>
</evidence>